<dbReference type="Proteomes" id="UP000254537">
    <property type="component" value="Chromosome"/>
</dbReference>
<dbReference type="AlphaFoldDB" id="A0A345Y4J9"/>
<dbReference type="Pfam" id="PF05988">
    <property type="entry name" value="DUF899"/>
    <property type="match status" value="1"/>
</dbReference>
<organism evidence="1 2">
    <name type="scientific">Crenobacter cavernae</name>
    <dbReference type="NCBI Taxonomy" id="2290923"/>
    <lineage>
        <taxon>Bacteria</taxon>
        <taxon>Pseudomonadati</taxon>
        <taxon>Pseudomonadota</taxon>
        <taxon>Betaproteobacteria</taxon>
        <taxon>Neisseriales</taxon>
        <taxon>Neisseriaceae</taxon>
        <taxon>Crenobacter</taxon>
    </lineage>
</organism>
<evidence type="ECO:0000313" key="1">
    <source>
        <dbReference type="EMBL" id="AXK38851.1"/>
    </source>
</evidence>
<dbReference type="RefSeq" id="WP_115432786.1">
    <property type="nucleotide sequence ID" value="NZ_CP031337.1"/>
</dbReference>
<name>A0A345Y4J9_9NEIS</name>
<sequence>MSITFPGESAEYRAARDRLLTQEIELRRAMEAVAAARRELPPGGLVPEDYIFDGLDTDGAPAKVKLSEFFASGKDALVIYNFMFPRHPQDDRPGPSEGATAQLTREEGPCPSCVAFLDQLDGAAMHVEQRANFAVIAKAPLDRLIAFAKERGWRNLRLFSAAGNRFKHDYHAETPEGFQMPMMTVFLRHGDEIRHFWSSEMLYAPTDSGQDPRHCGTLEPLWNIFDLTPEGRPSDWHEQLDYECCHRGTPPRPAA</sequence>
<dbReference type="EMBL" id="CP031337">
    <property type="protein sequence ID" value="AXK38851.1"/>
    <property type="molecule type" value="Genomic_DNA"/>
</dbReference>
<dbReference type="KEGG" id="ccah:DWG20_05060"/>
<proteinExistence type="predicted"/>
<reference evidence="1 2" key="1">
    <citation type="submission" date="2018-07" db="EMBL/GenBank/DDBJ databases">
        <title>Crenobacter cavernae sp. nov., isolated from a karst cave.</title>
        <authorList>
            <person name="Zhu H."/>
        </authorList>
    </citation>
    <scope>NUCLEOTIDE SEQUENCE [LARGE SCALE GENOMIC DNA]</scope>
    <source>
        <strain evidence="1 2">K1W11S-77</strain>
    </source>
</reference>
<protein>
    <submittedName>
        <fullName evidence="1">DUF899 domain-containing protein</fullName>
    </submittedName>
</protein>
<accession>A0A345Y4J9</accession>
<evidence type="ECO:0000313" key="2">
    <source>
        <dbReference type="Proteomes" id="UP000254537"/>
    </source>
</evidence>
<dbReference type="OrthoDB" id="574359at2"/>
<gene>
    <name evidence="1" type="ORF">DWG20_05060</name>
</gene>
<dbReference type="InterPro" id="IPR010296">
    <property type="entry name" value="DUF899_thioredox"/>
</dbReference>